<organism evidence="5 6">
    <name type="scientific">Cellulomonas alba</name>
    <dbReference type="NCBI Taxonomy" id="3053467"/>
    <lineage>
        <taxon>Bacteria</taxon>
        <taxon>Bacillati</taxon>
        <taxon>Actinomycetota</taxon>
        <taxon>Actinomycetes</taxon>
        <taxon>Micrococcales</taxon>
        <taxon>Cellulomonadaceae</taxon>
        <taxon>Cellulomonas</taxon>
    </lineage>
</organism>
<proteinExistence type="predicted"/>
<sequence>MQHTRPRARTALLVAVATAALLTGACSSGDPDSAVARAEAQVSAKQKALDDAEANATKTTAAFCSAGTDYVRAIDRYGDLLTTETTTVGDVRTAGGDLAAPRGDAVSAGQSAVQAREEVATAHEELARAQADLAQAQATASGTTAPQASLPDVTATPVASADAVARVQKADEEFTAAMQGVSDSTPLRQAAVAFNSAAVALEMSWLQLVVDAGCLTDDQAVEAQKQAAAYTKALQQQLADAEYYDDDVDGTYGPKTVAAVEALQKAHGLPLTGTVDKATDAALRADVTAKGGATARADLTSTAALQQTLHLAGYWDGPVDGTWTPELEDALKKAQDDLGVEPTGEVDAATVAAFEKALGALTSDEGQPPATPAPSASAG</sequence>
<evidence type="ECO:0000256" key="3">
    <source>
        <dbReference type="SAM" id="SignalP"/>
    </source>
</evidence>
<feature type="region of interest" description="Disordered" evidence="2">
    <location>
        <begin position="359"/>
        <end position="379"/>
    </location>
</feature>
<dbReference type="InterPro" id="IPR036365">
    <property type="entry name" value="PGBD-like_sf"/>
</dbReference>
<dbReference type="RefSeq" id="WP_289454778.1">
    <property type="nucleotide sequence ID" value="NZ_JAUCGQ010000001.1"/>
</dbReference>
<dbReference type="InterPro" id="IPR002477">
    <property type="entry name" value="Peptidoglycan-bd-like"/>
</dbReference>
<gene>
    <name evidence="5" type="ORF">QRT04_08470</name>
</gene>
<dbReference type="Gene3D" id="1.10.101.10">
    <property type="entry name" value="PGBD-like superfamily/PGBD"/>
    <property type="match status" value="2"/>
</dbReference>
<dbReference type="InterPro" id="IPR036366">
    <property type="entry name" value="PGBDSf"/>
</dbReference>
<dbReference type="Proteomes" id="UP001529338">
    <property type="component" value="Unassembled WGS sequence"/>
</dbReference>
<keyword evidence="6" id="KW-1185">Reference proteome</keyword>
<name>A0ABT7SFI9_9CELL</name>
<evidence type="ECO:0000259" key="4">
    <source>
        <dbReference type="Pfam" id="PF01471"/>
    </source>
</evidence>
<feature type="domain" description="Peptidoglycan binding-like" evidence="4">
    <location>
        <begin position="303"/>
        <end position="353"/>
    </location>
</feature>
<accession>A0ABT7SFI9</accession>
<protein>
    <submittedName>
        <fullName evidence="5">Peptidoglycan-binding domain-containing protein</fullName>
    </submittedName>
</protein>
<dbReference type="PROSITE" id="PS51257">
    <property type="entry name" value="PROKAR_LIPOPROTEIN"/>
    <property type="match status" value="1"/>
</dbReference>
<feature type="signal peptide" evidence="3">
    <location>
        <begin position="1"/>
        <end position="28"/>
    </location>
</feature>
<evidence type="ECO:0000256" key="1">
    <source>
        <dbReference type="SAM" id="Coils"/>
    </source>
</evidence>
<feature type="coiled-coil region" evidence="1">
    <location>
        <begin position="112"/>
        <end position="139"/>
    </location>
</feature>
<feature type="domain" description="Peptidoglycan binding-like" evidence="4">
    <location>
        <begin position="232"/>
        <end position="283"/>
    </location>
</feature>
<comment type="caution">
    <text evidence="5">The sequence shown here is derived from an EMBL/GenBank/DDBJ whole genome shotgun (WGS) entry which is preliminary data.</text>
</comment>
<evidence type="ECO:0000313" key="6">
    <source>
        <dbReference type="Proteomes" id="UP001529338"/>
    </source>
</evidence>
<keyword evidence="1" id="KW-0175">Coiled coil</keyword>
<reference evidence="5 6" key="1">
    <citation type="submission" date="2023-06" db="EMBL/GenBank/DDBJ databases">
        <title>Cellulomonas sp. MW4 Whole genome sequence.</title>
        <authorList>
            <person name="Park S."/>
        </authorList>
    </citation>
    <scope>NUCLEOTIDE SEQUENCE [LARGE SCALE GENOMIC DNA]</scope>
    <source>
        <strain evidence="5 6">MW4</strain>
    </source>
</reference>
<dbReference type="SUPFAM" id="SSF47090">
    <property type="entry name" value="PGBD-like"/>
    <property type="match status" value="2"/>
</dbReference>
<dbReference type="EMBL" id="JAUCGQ010000001">
    <property type="protein sequence ID" value="MDM7854963.1"/>
    <property type="molecule type" value="Genomic_DNA"/>
</dbReference>
<feature type="chain" id="PRO_5046941961" evidence="3">
    <location>
        <begin position="29"/>
        <end position="379"/>
    </location>
</feature>
<dbReference type="Pfam" id="PF01471">
    <property type="entry name" value="PG_binding_1"/>
    <property type="match status" value="2"/>
</dbReference>
<keyword evidence="3" id="KW-0732">Signal</keyword>
<evidence type="ECO:0000313" key="5">
    <source>
        <dbReference type="EMBL" id="MDM7854963.1"/>
    </source>
</evidence>
<evidence type="ECO:0000256" key="2">
    <source>
        <dbReference type="SAM" id="MobiDB-lite"/>
    </source>
</evidence>